<name>A0A317EQQ9_9SPHI</name>
<dbReference type="Gene3D" id="3.90.550.10">
    <property type="entry name" value="Spore Coat Polysaccharide Biosynthesis Protein SpsA, Chain A"/>
    <property type="match status" value="1"/>
</dbReference>
<dbReference type="Proteomes" id="UP000245379">
    <property type="component" value="Unassembled WGS sequence"/>
</dbReference>
<dbReference type="SUPFAM" id="SSF53448">
    <property type="entry name" value="Nucleotide-diphospho-sugar transferases"/>
    <property type="match status" value="1"/>
</dbReference>
<dbReference type="CDD" id="cd00761">
    <property type="entry name" value="Glyco_tranf_GTA_type"/>
    <property type="match status" value="1"/>
</dbReference>
<dbReference type="Pfam" id="PF00535">
    <property type="entry name" value="Glycos_transf_2"/>
    <property type="match status" value="1"/>
</dbReference>
<dbReference type="InterPro" id="IPR001173">
    <property type="entry name" value="Glyco_trans_2-like"/>
</dbReference>
<gene>
    <name evidence="2" type="ORF">DHW03_05195</name>
</gene>
<protein>
    <submittedName>
        <fullName evidence="2">Glycosyl transferase family 2</fullName>
    </submittedName>
</protein>
<keyword evidence="3" id="KW-1185">Reference proteome</keyword>
<reference evidence="2 3" key="1">
    <citation type="submission" date="2018-05" db="EMBL/GenBank/DDBJ databases">
        <title>Pedobacter paludis sp. nov., isolated from wetland soil.</title>
        <authorList>
            <person name="Zhang Y."/>
            <person name="Wang G."/>
        </authorList>
    </citation>
    <scope>NUCLEOTIDE SEQUENCE [LARGE SCALE GENOMIC DNA]</scope>
    <source>
        <strain evidence="2 3">KCTC22721</strain>
    </source>
</reference>
<dbReference type="RefSeq" id="WP_109924649.1">
    <property type="nucleotide sequence ID" value="NZ_QGNZ01000001.1"/>
</dbReference>
<dbReference type="GO" id="GO:0016740">
    <property type="term" value="F:transferase activity"/>
    <property type="evidence" value="ECO:0007669"/>
    <property type="project" value="UniProtKB-KW"/>
</dbReference>
<dbReference type="InterPro" id="IPR029044">
    <property type="entry name" value="Nucleotide-diphossugar_trans"/>
</dbReference>
<dbReference type="EMBL" id="QGNZ01000001">
    <property type="protein sequence ID" value="PWS29220.1"/>
    <property type="molecule type" value="Genomic_DNA"/>
</dbReference>
<evidence type="ECO:0000259" key="1">
    <source>
        <dbReference type="Pfam" id="PF00535"/>
    </source>
</evidence>
<dbReference type="AlphaFoldDB" id="A0A317EQQ9"/>
<comment type="caution">
    <text evidence="2">The sequence shown here is derived from an EMBL/GenBank/DDBJ whole genome shotgun (WGS) entry which is preliminary data.</text>
</comment>
<evidence type="ECO:0000313" key="3">
    <source>
        <dbReference type="Proteomes" id="UP000245379"/>
    </source>
</evidence>
<keyword evidence="2" id="KW-0808">Transferase</keyword>
<dbReference type="OrthoDB" id="744361at2"/>
<evidence type="ECO:0000313" key="2">
    <source>
        <dbReference type="EMBL" id="PWS29220.1"/>
    </source>
</evidence>
<accession>A0A317EQQ9</accession>
<feature type="domain" description="Glycosyltransferase 2-like" evidence="1">
    <location>
        <begin position="8"/>
        <end position="163"/>
    </location>
</feature>
<organism evidence="2 3">
    <name type="scientific">Pedobacter yonginense</name>
    <dbReference type="NCBI Taxonomy" id="651869"/>
    <lineage>
        <taxon>Bacteria</taxon>
        <taxon>Pseudomonadati</taxon>
        <taxon>Bacteroidota</taxon>
        <taxon>Sphingobacteriia</taxon>
        <taxon>Sphingobacteriales</taxon>
        <taxon>Sphingobacteriaceae</taxon>
        <taxon>Pedobacter</taxon>
    </lineage>
</organism>
<proteinExistence type="predicted"/>
<sequence>MHSFPQVSLLITHYNRSESLEHLLKSYKNLNCSFGQIVVSDDGSKVEHLDKLNKLSRDYNFKLVTTPKNKGLGNNINKGQDAVDKPYTLYVQEDFEPSAEFPEKFKLALNFMEHDDALDIVKFYAYYPYPYLKPFSSDFSEMYINKFASNYTKIYYYTDHPHLRRSSFFTKFGRYPEGIKGDVTEYKMCISFIQNRGKGLFYNDYANLFLQKNSENEPSTMQRSSWKENPNFLIRVMRDVYRQIKYNYDILLMKSLKS</sequence>